<accession>A0A0F5F018</accession>
<dbReference type="CDD" id="cd00090">
    <property type="entry name" value="HTH_ARSR"/>
    <property type="match status" value="1"/>
</dbReference>
<feature type="domain" description="IclR-ED" evidence="7">
    <location>
        <begin position="72"/>
        <end position="255"/>
    </location>
</feature>
<protein>
    <submittedName>
        <fullName evidence="8 9">Transcriptional regulator kdgR</fullName>
    </submittedName>
</protein>
<evidence type="ECO:0000313" key="11">
    <source>
        <dbReference type="Proteomes" id="UP000294229"/>
    </source>
</evidence>
<dbReference type="Pfam" id="PF09339">
    <property type="entry name" value="HTH_IclR"/>
    <property type="match status" value="1"/>
</dbReference>
<dbReference type="InterPro" id="IPR014757">
    <property type="entry name" value="Tscrpt_reg_IclR_C"/>
</dbReference>
<evidence type="ECO:0000256" key="4">
    <source>
        <dbReference type="ARBA" id="ARBA00023163"/>
    </source>
</evidence>
<dbReference type="Pfam" id="PF01614">
    <property type="entry name" value="IclR_C"/>
    <property type="match status" value="1"/>
</dbReference>
<dbReference type="InterPro" id="IPR029016">
    <property type="entry name" value="GAF-like_dom_sf"/>
</dbReference>
<dbReference type="NCBIfam" id="NF011671">
    <property type="entry name" value="PRK15090.1"/>
    <property type="match status" value="1"/>
</dbReference>
<evidence type="ECO:0000256" key="3">
    <source>
        <dbReference type="ARBA" id="ARBA00023125"/>
    </source>
</evidence>
<dbReference type="InterPro" id="IPR036390">
    <property type="entry name" value="WH_DNA-bd_sf"/>
</dbReference>
<dbReference type="RefSeq" id="WP_046097963.1">
    <property type="nucleotide sequence ID" value="NZ_JBANLW010000053.1"/>
</dbReference>
<dbReference type="Gene3D" id="3.30.450.40">
    <property type="match status" value="1"/>
</dbReference>
<keyword evidence="4" id="KW-0804">Transcription</keyword>
<dbReference type="GO" id="GO:0045892">
    <property type="term" value="P:negative regulation of DNA-templated transcription"/>
    <property type="evidence" value="ECO:0007669"/>
    <property type="project" value="UniProtKB-ARBA"/>
</dbReference>
<evidence type="ECO:0000256" key="5">
    <source>
        <dbReference type="SAM" id="Coils"/>
    </source>
</evidence>
<evidence type="ECO:0000259" key="7">
    <source>
        <dbReference type="PROSITE" id="PS51078"/>
    </source>
</evidence>
<evidence type="ECO:0000256" key="1">
    <source>
        <dbReference type="ARBA" id="ARBA00022491"/>
    </source>
</evidence>
<dbReference type="PANTHER" id="PTHR30136:SF7">
    <property type="entry name" value="HTH-TYPE TRANSCRIPTIONAL REGULATOR KDGR-RELATED"/>
    <property type="match status" value="1"/>
</dbReference>
<keyword evidence="2" id="KW-0805">Transcription regulation</keyword>
<dbReference type="AlphaFoldDB" id="A0A0F5F018"/>
<keyword evidence="3 8" id="KW-0238">DNA-binding</keyword>
<reference evidence="9 10" key="1">
    <citation type="submission" date="2018-06" db="EMBL/GenBank/DDBJ databases">
        <authorList>
            <consortium name="Pathogen Informatics"/>
            <person name="Doyle S."/>
        </authorList>
    </citation>
    <scope>NUCLEOTIDE SEQUENCE [LARGE SCALE GENOMIC DNA]</scope>
    <source>
        <strain evidence="9 10">NCTC10926</strain>
    </source>
</reference>
<keyword evidence="5" id="KW-0175">Coiled coil</keyword>
<name>A0A0F5F018_AVIPA</name>
<dbReference type="PANTHER" id="PTHR30136">
    <property type="entry name" value="HELIX-TURN-HELIX TRANSCRIPTIONAL REGULATOR, ICLR FAMILY"/>
    <property type="match status" value="1"/>
</dbReference>
<evidence type="ECO:0000313" key="9">
    <source>
        <dbReference type="EMBL" id="SUU97232.1"/>
    </source>
</evidence>
<evidence type="ECO:0000313" key="8">
    <source>
        <dbReference type="EMBL" id="RZN58550.1"/>
    </source>
</evidence>
<reference evidence="8 11" key="2">
    <citation type="submission" date="2018-11" db="EMBL/GenBank/DDBJ databases">
        <title>Sequencing Av. paragallinarum serogroups.</title>
        <authorList>
            <person name="Hellmuth J.E."/>
            <person name="Boucher C.E."/>
            <person name="Cason E.D."/>
        </authorList>
    </citation>
    <scope>NUCLEOTIDE SEQUENCE [LARGE SCALE GENOMIC DNA]</scope>
    <source>
        <strain evidence="8 11">SA-3</strain>
    </source>
</reference>
<evidence type="ECO:0000313" key="10">
    <source>
        <dbReference type="Proteomes" id="UP000254620"/>
    </source>
</evidence>
<sequence length="262" mass="29776">MEKDTQPDVVSSVLKVFGIVDALSEQKEIGVTDLAQRLMMSKSTIYRFLQTMKGLGIVAQEGETDKYRLTLKLFELSARALEYVDLIELANKEMEEISKQTGETLHLGTLDGNEIVYLHKIDSTYNLRMYSRVGRRNPSYSTAIGKVLLSAHTDDEVETLLEEVEFIPHTANTLKNIEELKQELALVREQHYAEDKEEQEVGLHCVAAPIYDRFGHCIAAISISLPLVRFEKENLTHLVDLLHQAGRNVSKQLGYQHYPVEE</sequence>
<evidence type="ECO:0000259" key="6">
    <source>
        <dbReference type="PROSITE" id="PS51077"/>
    </source>
</evidence>
<dbReference type="PROSITE" id="PS51077">
    <property type="entry name" value="HTH_ICLR"/>
    <property type="match status" value="1"/>
</dbReference>
<keyword evidence="1" id="KW-0678">Repressor</keyword>
<dbReference type="GO" id="GO:0003700">
    <property type="term" value="F:DNA-binding transcription factor activity"/>
    <property type="evidence" value="ECO:0007669"/>
    <property type="project" value="TreeGrafter"/>
</dbReference>
<evidence type="ECO:0000256" key="2">
    <source>
        <dbReference type="ARBA" id="ARBA00023015"/>
    </source>
</evidence>
<dbReference type="PROSITE" id="PS51078">
    <property type="entry name" value="ICLR_ED"/>
    <property type="match status" value="1"/>
</dbReference>
<dbReference type="EMBL" id="UFSW01000001">
    <property type="protein sequence ID" value="SUU97232.1"/>
    <property type="molecule type" value="Genomic_DNA"/>
</dbReference>
<dbReference type="STRING" id="728.VY92_09405"/>
<dbReference type="eggNOG" id="COG1414">
    <property type="taxonomic scope" value="Bacteria"/>
</dbReference>
<dbReference type="FunFam" id="3.30.450.40:FF:000009">
    <property type="entry name" value="DNA-binding transcriptional regulator KdgR"/>
    <property type="match status" value="1"/>
</dbReference>
<dbReference type="Proteomes" id="UP000294229">
    <property type="component" value="Unassembled WGS sequence"/>
</dbReference>
<dbReference type="OrthoDB" id="9807558at2"/>
<proteinExistence type="predicted"/>
<dbReference type="Proteomes" id="UP000254620">
    <property type="component" value="Unassembled WGS sequence"/>
</dbReference>
<dbReference type="SUPFAM" id="SSF55781">
    <property type="entry name" value="GAF domain-like"/>
    <property type="match status" value="1"/>
</dbReference>
<dbReference type="InterPro" id="IPR005471">
    <property type="entry name" value="Tscrpt_reg_IclR_N"/>
</dbReference>
<dbReference type="InterPro" id="IPR011991">
    <property type="entry name" value="ArsR-like_HTH"/>
</dbReference>
<feature type="domain" description="HTH iclR-type" evidence="6">
    <location>
        <begin position="10"/>
        <end position="71"/>
    </location>
</feature>
<dbReference type="InterPro" id="IPR050707">
    <property type="entry name" value="HTH_MetabolicPath_Reg"/>
</dbReference>
<dbReference type="SMART" id="SM00346">
    <property type="entry name" value="HTH_ICLR"/>
    <property type="match status" value="1"/>
</dbReference>
<dbReference type="SUPFAM" id="SSF46785">
    <property type="entry name" value="Winged helix' DNA-binding domain"/>
    <property type="match status" value="1"/>
</dbReference>
<dbReference type="GO" id="GO:0003677">
    <property type="term" value="F:DNA binding"/>
    <property type="evidence" value="ECO:0007669"/>
    <property type="project" value="UniProtKB-KW"/>
</dbReference>
<gene>
    <name evidence="8" type="primary">kdgR</name>
    <name evidence="8" type="ORF">EIG79_07405</name>
    <name evidence="9" type="ORF">NCTC10926_00603</name>
</gene>
<feature type="coiled-coil region" evidence="5">
    <location>
        <begin position="170"/>
        <end position="197"/>
    </location>
</feature>
<dbReference type="Gene3D" id="1.10.10.10">
    <property type="entry name" value="Winged helix-like DNA-binding domain superfamily/Winged helix DNA-binding domain"/>
    <property type="match status" value="1"/>
</dbReference>
<organism evidence="8 11">
    <name type="scientific">Avibacterium paragallinarum</name>
    <name type="common">Haemophilus gallinarum</name>
    <dbReference type="NCBI Taxonomy" id="728"/>
    <lineage>
        <taxon>Bacteria</taxon>
        <taxon>Pseudomonadati</taxon>
        <taxon>Pseudomonadota</taxon>
        <taxon>Gammaproteobacteria</taxon>
        <taxon>Pasteurellales</taxon>
        <taxon>Pasteurellaceae</taxon>
        <taxon>Avibacterium</taxon>
    </lineage>
</organism>
<dbReference type="InterPro" id="IPR036388">
    <property type="entry name" value="WH-like_DNA-bd_sf"/>
</dbReference>
<dbReference type="EMBL" id="RQXS01000032">
    <property type="protein sequence ID" value="RZN58550.1"/>
    <property type="molecule type" value="Genomic_DNA"/>
</dbReference>